<dbReference type="InterPro" id="IPR018750">
    <property type="entry name" value="DUF2306_membrane"/>
</dbReference>
<gene>
    <name evidence="2" type="ORF">SAMN05660909_03656</name>
</gene>
<keyword evidence="1" id="KW-0812">Transmembrane</keyword>
<evidence type="ECO:0000313" key="3">
    <source>
        <dbReference type="Proteomes" id="UP000199656"/>
    </source>
</evidence>
<feature type="transmembrane region" description="Helical" evidence="1">
    <location>
        <begin position="120"/>
        <end position="142"/>
    </location>
</feature>
<keyword evidence="1" id="KW-1133">Transmembrane helix</keyword>
<feature type="transmembrane region" description="Helical" evidence="1">
    <location>
        <begin position="94"/>
        <end position="114"/>
    </location>
</feature>
<dbReference type="STRING" id="408074.SAMN05660909_03656"/>
<keyword evidence="1" id="KW-0472">Membrane</keyword>
<name>A0A1H4ECN2_9BACT</name>
<organism evidence="2 3">
    <name type="scientific">Chitinophaga terrae</name>
    <name type="common">ex Kim and Jung 2007</name>
    <dbReference type="NCBI Taxonomy" id="408074"/>
    <lineage>
        <taxon>Bacteria</taxon>
        <taxon>Pseudomonadati</taxon>
        <taxon>Bacteroidota</taxon>
        <taxon>Chitinophagia</taxon>
        <taxon>Chitinophagales</taxon>
        <taxon>Chitinophagaceae</taxon>
        <taxon>Chitinophaga</taxon>
    </lineage>
</organism>
<evidence type="ECO:0000313" key="2">
    <source>
        <dbReference type="EMBL" id="SEA82824.1"/>
    </source>
</evidence>
<feature type="transmembrane region" description="Helical" evidence="1">
    <location>
        <begin position="187"/>
        <end position="206"/>
    </location>
</feature>
<dbReference type="Pfam" id="PF10067">
    <property type="entry name" value="DUF2306"/>
    <property type="match status" value="1"/>
</dbReference>
<evidence type="ECO:0000256" key="1">
    <source>
        <dbReference type="SAM" id="Phobius"/>
    </source>
</evidence>
<feature type="transmembrane region" description="Helical" evidence="1">
    <location>
        <begin position="158"/>
        <end position="181"/>
    </location>
</feature>
<accession>A0A1H4ECN2</accession>
<reference evidence="3" key="1">
    <citation type="submission" date="2016-10" db="EMBL/GenBank/DDBJ databases">
        <authorList>
            <person name="Varghese N."/>
            <person name="Submissions S."/>
        </authorList>
    </citation>
    <scope>NUCLEOTIDE SEQUENCE [LARGE SCALE GENOMIC DNA]</scope>
    <source>
        <strain evidence="3">DSM 23920</strain>
    </source>
</reference>
<feature type="transmembrane region" description="Helical" evidence="1">
    <location>
        <begin position="12"/>
        <end position="34"/>
    </location>
</feature>
<protein>
    <submittedName>
        <fullName evidence="2">Predicted membrane protein</fullName>
    </submittedName>
</protein>
<keyword evidence="3" id="KW-1185">Reference proteome</keyword>
<proteinExistence type="predicted"/>
<dbReference type="Proteomes" id="UP000199656">
    <property type="component" value="Unassembled WGS sequence"/>
</dbReference>
<feature type="transmembrane region" description="Helical" evidence="1">
    <location>
        <begin position="54"/>
        <end position="74"/>
    </location>
</feature>
<dbReference type="OrthoDB" id="6385003at2"/>
<dbReference type="RefSeq" id="WP_089763368.1">
    <property type="nucleotide sequence ID" value="NZ_BKAT01000030.1"/>
</dbReference>
<dbReference type="EMBL" id="FNRL01000017">
    <property type="protein sequence ID" value="SEA82824.1"/>
    <property type="molecule type" value="Genomic_DNA"/>
</dbReference>
<sequence>MFRTITRNIGWIILALVILYGSWLMLRLTIPYAAFERYTDFLRTKQRVYHLVHWRASFYVHVFVSTIVLVAGLFQFSKWLMLNRPAIHRTLGKIYILVILFFSAPAGLIMGFYANGGIVGRISFVLLSVLWFAFTLLGWIYAKKRRWDLHLTWMMRSYALTLSALTLRFFTLIIGVMHFNITPFKAYVIVAWTSWTINLLLAELFFKKILIKRMLGPTG</sequence>
<dbReference type="AlphaFoldDB" id="A0A1H4ECN2"/>